<dbReference type="AlphaFoldDB" id="A0A101J4W9"/>
<keyword evidence="3" id="KW-1185">Reference proteome</keyword>
<dbReference type="CDD" id="cd07344">
    <property type="entry name" value="M48_yhfN_like"/>
    <property type="match status" value="1"/>
</dbReference>
<name>A0A101J4W9_CHLLI</name>
<organism evidence="2 3">
    <name type="scientific">Chlorobium limicola</name>
    <dbReference type="NCBI Taxonomy" id="1092"/>
    <lineage>
        <taxon>Bacteria</taxon>
        <taxon>Pseudomonadati</taxon>
        <taxon>Chlorobiota</taxon>
        <taxon>Chlorobiia</taxon>
        <taxon>Chlorobiales</taxon>
        <taxon>Chlorobiaceae</taxon>
        <taxon>Chlorobium/Pelodictyon group</taxon>
        <taxon>Chlorobium</taxon>
    </lineage>
</organism>
<dbReference type="Gene3D" id="3.30.2010.10">
    <property type="entry name" value="Metalloproteases ('zincins'), catalytic domain"/>
    <property type="match status" value="1"/>
</dbReference>
<gene>
    <name evidence="2" type="ORF">ASB62_09675</name>
</gene>
<feature type="domain" description="YgjP-like metallopeptidase" evidence="1">
    <location>
        <begin position="33"/>
        <end position="241"/>
    </location>
</feature>
<accession>A0A101J4W9</accession>
<dbReference type="GO" id="GO:0016787">
    <property type="term" value="F:hydrolase activity"/>
    <property type="evidence" value="ECO:0007669"/>
    <property type="project" value="UniProtKB-KW"/>
</dbReference>
<dbReference type="PANTHER" id="PTHR30399">
    <property type="entry name" value="UNCHARACTERIZED PROTEIN YGJP"/>
    <property type="match status" value="1"/>
</dbReference>
<protein>
    <submittedName>
        <fullName evidence="2">Metal-dependent hydrolase</fullName>
    </submittedName>
</protein>
<dbReference type="InterPro" id="IPR002725">
    <property type="entry name" value="YgjP-like_metallopeptidase"/>
</dbReference>
<dbReference type="Proteomes" id="UP000053937">
    <property type="component" value="Unassembled WGS sequence"/>
</dbReference>
<comment type="caution">
    <text evidence="2">The sequence shown here is derived from an EMBL/GenBank/DDBJ whole genome shotgun (WGS) entry which is preliminary data.</text>
</comment>
<proteinExistence type="predicted"/>
<keyword evidence="2" id="KW-0378">Hydrolase</keyword>
<sequence length="245" mass="28336">MENKQSCQLSTVSGQLLYGFHTVDYGIVYCERKSMEIAVHPDCTVVVKAPAGSGISLIEKKISKRARWILQQQNYFRQFTPKTPPRCYVNGETHLYLGKQYRLKIAQGDENSVKLSRGFFHISLREEPNPESVKKVLHKWYAAKASLQFNESMERCWPRFSRFSFPMPAIAIKRMRKRWGSLSDKGMVTLNPELVKAPKVCIDYVVIHELCHLKFPDHGSEFYKLLDTVLPGWEKVKHKLELGMV</sequence>
<reference evidence="2 3" key="1">
    <citation type="submission" date="2015-10" db="EMBL/GenBank/DDBJ databases">
        <title>Draft Genome Sequence of Chlorobium limicola strain Frasassi Growing under Artificial Lighting in the Frasassi Cave System.</title>
        <authorList>
            <person name="Mansor M."/>
            <person name="Macalady J."/>
        </authorList>
    </citation>
    <scope>NUCLEOTIDE SEQUENCE [LARGE SCALE GENOMIC DNA]</scope>
    <source>
        <strain evidence="2 3">Frasassi</strain>
    </source>
</reference>
<dbReference type="OrthoDB" id="9811177at2"/>
<evidence type="ECO:0000313" key="3">
    <source>
        <dbReference type="Proteomes" id="UP000053937"/>
    </source>
</evidence>
<evidence type="ECO:0000313" key="2">
    <source>
        <dbReference type="EMBL" id="KUL20315.1"/>
    </source>
</evidence>
<dbReference type="EMBL" id="LMBR01000246">
    <property type="protein sequence ID" value="KUL20315.1"/>
    <property type="molecule type" value="Genomic_DNA"/>
</dbReference>
<evidence type="ECO:0000259" key="1">
    <source>
        <dbReference type="Pfam" id="PF01863"/>
    </source>
</evidence>
<dbReference type="Pfam" id="PF01863">
    <property type="entry name" value="YgjP-like"/>
    <property type="match status" value="1"/>
</dbReference>
<dbReference type="PANTHER" id="PTHR30399:SF1">
    <property type="entry name" value="UTP PYROPHOSPHATASE"/>
    <property type="match status" value="1"/>
</dbReference>
<dbReference type="InterPro" id="IPR053136">
    <property type="entry name" value="UTP_pyrophosphatase-like"/>
</dbReference>